<evidence type="ECO:0000313" key="2">
    <source>
        <dbReference type="EMBL" id="KAF0710105.1"/>
    </source>
</evidence>
<dbReference type="Pfam" id="PF21530">
    <property type="entry name" value="Pif1_2B_dom"/>
    <property type="match status" value="1"/>
</dbReference>
<dbReference type="EMBL" id="VJMI01018603">
    <property type="protein sequence ID" value="KAF0710105.1"/>
    <property type="molecule type" value="Genomic_DNA"/>
</dbReference>
<protein>
    <recommendedName>
        <fullName evidence="1">DNA helicase Pif1-like 2B domain-containing protein</fullName>
    </recommendedName>
</protein>
<dbReference type="InterPro" id="IPR027417">
    <property type="entry name" value="P-loop_NTPase"/>
</dbReference>
<feature type="domain" description="DNA helicase Pif1-like 2B" evidence="1">
    <location>
        <begin position="130"/>
        <end position="174"/>
    </location>
</feature>
<organism evidence="2 3">
    <name type="scientific">Aphanomyces astaci</name>
    <name type="common">Crayfish plague agent</name>
    <dbReference type="NCBI Taxonomy" id="112090"/>
    <lineage>
        <taxon>Eukaryota</taxon>
        <taxon>Sar</taxon>
        <taxon>Stramenopiles</taxon>
        <taxon>Oomycota</taxon>
        <taxon>Saprolegniomycetes</taxon>
        <taxon>Saprolegniales</taxon>
        <taxon>Verrucalvaceae</taxon>
        <taxon>Aphanomyces</taxon>
    </lineage>
</organism>
<evidence type="ECO:0000313" key="3">
    <source>
        <dbReference type="Proteomes" id="UP000469452"/>
    </source>
</evidence>
<reference evidence="2 3" key="1">
    <citation type="submission" date="2019-06" db="EMBL/GenBank/DDBJ databases">
        <title>Genomics analysis of Aphanomyces spp. identifies a new class of oomycete effector associated with host adaptation.</title>
        <authorList>
            <person name="Gaulin E."/>
        </authorList>
    </citation>
    <scope>NUCLEOTIDE SEQUENCE [LARGE SCALE GENOMIC DNA]</scope>
    <source>
        <strain evidence="2 3">E</strain>
    </source>
</reference>
<dbReference type="AlphaFoldDB" id="A0A6A4ZF90"/>
<dbReference type="SUPFAM" id="SSF52540">
    <property type="entry name" value="P-loop containing nucleoside triphosphate hydrolases"/>
    <property type="match status" value="1"/>
</dbReference>
<gene>
    <name evidence="2" type="ORF">AaE_012647</name>
</gene>
<proteinExistence type="predicted"/>
<dbReference type="PANTHER" id="PTHR10492:SF57">
    <property type="entry name" value="ATP-DEPENDENT DNA HELICASE"/>
    <property type="match status" value="1"/>
</dbReference>
<evidence type="ECO:0000259" key="1">
    <source>
        <dbReference type="Pfam" id="PF21530"/>
    </source>
</evidence>
<accession>A0A6A4ZF90</accession>
<sequence length="224" mass="24739">MRLRGGSDDASIEEWAKTLVDIGNGTYPEQDIYGSPMIRLPDAIARNWETDQDLNAYIDQIYGDINNPANPAEYMSERAILAPKNVGVDEYNAKVLRKMNSSAMFTCLSADSVEQEGEDVDDTAMEFPSEFLNSFESGLPPHKLEFKVGCPVMLLRNICPSQGLFNGTRLWVVKVSTKCIEATIMGGAFDNMRVFVPRITLIDEGSQSPPFQVEATPVCSEVGI</sequence>
<comment type="caution">
    <text evidence="2">The sequence shown here is derived from an EMBL/GenBank/DDBJ whole genome shotgun (WGS) entry which is preliminary data.</text>
</comment>
<dbReference type="PANTHER" id="PTHR10492">
    <property type="match status" value="1"/>
</dbReference>
<dbReference type="Proteomes" id="UP000469452">
    <property type="component" value="Unassembled WGS sequence"/>
</dbReference>
<name>A0A6A4ZF90_APHAT</name>
<dbReference type="VEuPathDB" id="FungiDB:H257_09895"/>
<dbReference type="InterPro" id="IPR049163">
    <property type="entry name" value="Pif1-like_2B_dom"/>
</dbReference>